<keyword evidence="2" id="KW-1185">Reference proteome</keyword>
<evidence type="ECO:0000313" key="2">
    <source>
        <dbReference type="Proteomes" id="UP000735302"/>
    </source>
</evidence>
<reference evidence="1 2" key="1">
    <citation type="journal article" date="2021" name="Elife">
        <title>Chloroplast acquisition without the gene transfer in kleptoplastic sea slugs, Plakobranchus ocellatus.</title>
        <authorList>
            <person name="Maeda T."/>
            <person name="Takahashi S."/>
            <person name="Yoshida T."/>
            <person name="Shimamura S."/>
            <person name="Takaki Y."/>
            <person name="Nagai Y."/>
            <person name="Toyoda A."/>
            <person name="Suzuki Y."/>
            <person name="Arimoto A."/>
            <person name="Ishii H."/>
            <person name="Satoh N."/>
            <person name="Nishiyama T."/>
            <person name="Hasebe M."/>
            <person name="Maruyama T."/>
            <person name="Minagawa J."/>
            <person name="Obokata J."/>
            <person name="Shigenobu S."/>
        </authorList>
    </citation>
    <scope>NUCLEOTIDE SEQUENCE [LARGE SCALE GENOMIC DNA]</scope>
</reference>
<organism evidence="1 2">
    <name type="scientific">Plakobranchus ocellatus</name>
    <dbReference type="NCBI Taxonomy" id="259542"/>
    <lineage>
        <taxon>Eukaryota</taxon>
        <taxon>Metazoa</taxon>
        <taxon>Spiralia</taxon>
        <taxon>Lophotrochozoa</taxon>
        <taxon>Mollusca</taxon>
        <taxon>Gastropoda</taxon>
        <taxon>Heterobranchia</taxon>
        <taxon>Euthyneura</taxon>
        <taxon>Panpulmonata</taxon>
        <taxon>Sacoglossa</taxon>
        <taxon>Placobranchoidea</taxon>
        <taxon>Plakobranchidae</taxon>
        <taxon>Plakobranchus</taxon>
    </lineage>
</organism>
<dbReference type="EMBL" id="BLXT01003747">
    <property type="protein sequence ID" value="GFO05188.1"/>
    <property type="molecule type" value="Genomic_DNA"/>
</dbReference>
<comment type="caution">
    <text evidence="1">The sequence shown here is derived from an EMBL/GenBank/DDBJ whole genome shotgun (WGS) entry which is preliminary data.</text>
</comment>
<dbReference type="AlphaFoldDB" id="A0AAV4AF68"/>
<proteinExistence type="predicted"/>
<dbReference type="Proteomes" id="UP000735302">
    <property type="component" value="Unassembled WGS sequence"/>
</dbReference>
<gene>
    <name evidence="1" type="ORF">PoB_003169300</name>
</gene>
<evidence type="ECO:0000313" key="1">
    <source>
        <dbReference type="EMBL" id="GFO05188.1"/>
    </source>
</evidence>
<accession>A0AAV4AF68</accession>
<sequence>MYKEMNLNFSAAAIKYFKKGQCNNWQRNLRNRTFKIAPHSMCFPQNFNIPARCNSSTVENRKFPTAEENNSMSSKDHTYTQKIAAIKAQS</sequence>
<name>A0AAV4AF68_9GAST</name>
<protein>
    <submittedName>
        <fullName evidence="1">Uncharacterized protein</fullName>
    </submittedName>
</protein>